<evidence type="ECO:0000313" key="10">
    <source>
        <dbReference type="EMBL" id="MDN4495357.1"/>
    </source>
</evidence>
<keyword evidence="8" id="KW-0289">Folate biosynthesis</keyword>
<dbReference type="Proteomes" id="UP001172743">
    <property type="component" value="Unassembled WGS sequence"/>
</dbReference>
<evidence type="ECO:0000256" key="4">
    <source>
        <dbReference type="ARBA" id="ARBA00022679"/>
    </source>
</evidence>
<dbReference type="InterPro" id="IPR035907">
    <property type="entry name" value="Hppk_sf"/>
</dbReference>
<evidence type="ECO:0000256" key="3">
    <source>
        <dbReference type="ARBA" id="ARBA00013253"/>
    </source>
</evidence>
<proteinExistence type="predicted"/>
<accession>A0ABT8GVA3</accession>
<dbReference type="NCBIfam" id="TIGR01498">
    <property type="entry name" value="folK"/>
    <property type="match status" value="1"/>
</dbReference>
<comment type="catalytic activity">
    <reaction evidence="1">
        <text>6-hydroxymethyl-7,8-dihydropterin + ATP = (7,8-dihydropterin-6-yl)methyl diphosphate + AMP + H(+)</text>
        <dbReference type="Rhea" id="RHEA:11412"/>
        <dbReference type="ChEBI" id="CHEBI:15378"/>
        <dbReference type="ChEBI" id="CHEBI:30616"/>
        <dbReference type="ChEBI" id="CHEBI:44841"/>
        <dbReference type="ChEBI" id="CHEBI:72950"/>
        <dbReference type="ChEBI" id="CHEBI:456215"/>
        <dbReference type="EC" id="2.7.6.3"/>
    </reaction>
</comment>
<dbReference type="EMBL" id="JAUHTQ010000020">
    <property type="protein sequence ID" value="MDN4495357.1"/>
    <property type="molecule type" value="Genomic_DNA"/>
</dbReference>
<evidence type="ECO:0000256" key="7">
    <source>
        <dbReference type="ARBA" id="ARBA00022840"/>
    </source>
</evidence>
<dbReference type="RefSeq" id="WP_301139674.1">
    <property type="nucleotide sequence ID" value="NZ_JAUHTQ010000020.1"/>
</dbReference>
<evidence type="ECO:0000256" key="8">
    <source>
        <dbReference type="ARBA" id="ARBA00022909"/>
    </source>
</evidence>
<organism evidence="10 11">
    <name type="scientific">Ureibacillus aquaedulcis</name>
    <dbReference type="NCBI Taxonomy" id="3058421"/>
    <lineage>
        <taxon>Bacteria</taxon>
        <taxon>Bacillati</taxon>
        <taxon>Bacillota</taxon>
        <taxon>Bacilli</taxon>
        <taxon>Bacillales</taxon>
        <taxon>Caryophanaceae</taxon>
        <taxon>Ureibacillus</taxon>
    </lineage>
</organism>
<reference evidence="10" key="1">
    <citation type="submission" date="2023-07" db="EMBL/GenBank/DDBJ databases">
        <title>Ureibacillus sp. isolated from freshwater well.</title>
        <authorList>
            <person name="Kirdat K."/>
            <person name="Bhatt A."/>
            <person name="Teware R."/>
            <person name="Bhavsar Y."/>
            <person name="Yadav A."/>
        </authorList>
    </citation>
    <scope>NUCLEOTIDE SEQUENCE</scope>
    <source>
        <strain evidence="10">BA0131</strain>
    </source>
</reference>
<evidence type="ECO:0000256" key="6">
    <source>
        <dbReference type="ARBA" id="ARBA00022777"/>
    </source>
</evidence>
<dbReference type="CDD" id="cd00483">
    <property type="entry name" value="HPPK"/>
    <property type="match status" value="1"/>
</dbReference>
<keyword evidence="7" id="KW-0067">ATP-binding</keyword>
<comment type="pathway">
    <text evidence="2">Cofactor biosynthesis; tetrahydrofolate biosynthesis; 2-amino-4-hydroxy-6-hydroxymethyl-7,8-dihydropteridine diphosphate from 7,8-dihydroneopterin triphosphate: step 4/4.</text>
</comment>
<gene>
    <name evidence="10" type="primary">folK</name>
    <name evidence="10" type="ORF">QYB95_17545</name>
</gene>
<sequence>MNRVYLSLGTNIGEREQNLQLAVQLLKDKPNVNVKTISSIYETAPVGYVDQPAFLNIALGIETSHSAADMLEICQSVENELGRVREIRWGPRIIDLDILLYNNDNIETENLIVPHPRMFERAFVLVPLLEIAKSLETPQLEMAKSSLESMELEAEGIIKWKDSMSVE</sequence>
<evidence type="ECO:0000259" key="9">
    <source>
        <dbReference type="PROSITE" id="PS00794"/>
    </source>
</evidence>
<evidence type="ECO:0000256" key="5">
    <source>
        <dbReference type="ARBA" id="ARBA00022741"/>
    </source>
</evidence>
<feature type="domain" description="7,8-dihydro-6-hydroxymethylpterin-pyrophosphokinase" evidence="9">
    <location>
        <begin position="88"/>
        <end position="99"/>
    </location>
</feature>
<evidence type="ECO:0000313" key="11">
    <source>
        <dbReference type="Proteomes" id="UP001172743"/>
    </source>
</evidence>
<dbReference type="PROSITE" id="PS00794">
    <property type="entry name" value="HPPK"/>
    <property type="match status" value="1"/>
</dbReference>
<dbReference type="EC" id="2.7.6.3" evidence="3"/>
<keyword evidence="4 10" id="KW-0808">Transferase</keyword>
<dbReference type="PANTHER" id="PTHR43071:SF1">
    <property type="entry name" value="2-AMINO-4-HYDROXY-6-HYDROXYMETHYLDIHYDROPTERIDINE PYROPHOSPHOKINASE"/>
    <property type="match status" value="1"/>
</dbReference>
<dbReference type="Gene3D" id="3.30.70.560">
    <property type="entry name" value="7,8-Dihydro-6-hydroxymethylpterin-pyrophosphokinase HPPK"/>
    <property type="match status" value="1"/>
</dbReference>
<keyword evidence="5" id="KW-0547">Nucleotide-binding</keyword>
<dbReference type="Pfam" id="PF01288">
    <property type="entry name" value="HPPK"/>
    <property type="match status" value="1"/>
</dbReference>
<dbReference type="InterPro" id="IPR000550">
    <property type="entry name" value="Hppk"/>
</dbReference>
<keyword evidence="6" id="KW-0418">Kinase</keyword>
<keyword evidence="11" id="KW-1185">Reference proteome</keyword>
<name>A0ABT8GVA3_9BACL</name>
<dbReference type="GO" id="GO:0003848">
    <property type="term" value="F:2-amino-4-hydroxy-6-hydroxymethyldihydropteridine diphosphokinase activity"/>
    <property type="evidence" value="ECO:0007669"/>
    <property type="project" value="UniProtKB-EC"/>
</dbReference>
<comment type="caution">
    <text evidence="10">The sequence shown here is derived from an EMBL/GenBank/DDBJ whole genome shotgun (WGS) entry which is preliminary data.</text>
</comment>
<dbReference type="PANTHER" id="PTHR43071">
    <property type="entry name" value="2-AMINO-4-HYDROXY-6-HYDROXYMETHYLDIHYDROPTERIDINE PYROPHOSPHOKINASE"/>
    <property type="match status" value="1"/>
</dbReference>
<evidence type="ECO:0000256" key="1">
    <source>
        <dbReference type="ARBA" id="ARBA00000198"/>
    </source>
</evidence>
<evidence type="ECO:0000256" key="2">
    <source>
        <dbReference type="ARBA" id="ARBA00005051"/>
    </source>
</evidence>
<protein>
    <recommendedName>
        <fullName evidence="3">2-amino-4-hydroxy-6-hydroxymethyldihydropteridine diphosphokinase</fullName>
        <ecNumber evidence="3">2.7.6.3</ecNumber>
    </recommendedName>
</protein>
<dbReference type="SUPFAM" id="SSF55083">
    <property type="entry name" value="6-hydroxymethyl-7,8-dihydropterin pyrophosphokinase, HPPK"/>
    <property type="match status" value="1"/>
</dbReference>